<dbReference type="InterPro" id="IPR027417">
    <property type="entry name" value="P-loop_NTPase"/>
</dbReference>
<dbReference type="SUPFAM" id="SSF52540">
    <property type="entry name" value="P-loop containing nucleoside triphosphate hydrolases"/>
    <property type="match status" value="1"/>
</dbReference>
<comment type="caution">
    <text evidence="1">The sequence shown here is derived from an EMBL/GenBank/DDBJ whole genome shotgun (WGS) entry which is preliminary data.</text>
</comment>
<evidence type="ECO:0000313" key="2">
    <source>
        <dbReference type="Proteomes" id="UP000597444"/>
    </source>
</evidence>
<dbReference type="AlphaFoldDB" id="A0A8J3ILU1"/>
<sequence length="171" mass="19885">MKVSLYFQKCGVEVLIVDEVEHIKSYGVRRRLLEVSNMTYGIPIICASCDPHRWTLGDSEVAGRWNDYFRLDLYKNERLQQLLLYINLLLPFTSDSFMLPDSGDPKKSSYVIDNGLVKSIEKWTRGKLRDVMILVVEASKQAIQESRPCLDDKLLERTWKSIQSKPLEENR</sequence>
<name>A0A8J3ILU1_9CHLR</name>
<protein>
    <submittedName>
        <fullName evidence="1">Uncharacterized protein</fullName>
    </submittedName>
</protein>
<dbReference type="EMBL" id="BNJK01000001">
    <property type="protein sequence ID" value="GHO96258.1"/>
    <property type="molecule type" value="Genomic_DNA"/>
</dbReference>
<proteinExistence type="predicted"/>
<organism evidence="1 2">
    <name type="scientific">Reticulibacter mediterranei</name>
    <dbReference type="NCBI Taxonomy" id="2778369"/>
    <lineage>
        <taxon>Bacteria</taxon>
        <taxon>Bacillati</taxon>
        <taxon>Chloroflexota</taxon>
        <taxon>Ktedonobacteria</taxon>
        <taxon>Ktedonobacterales</taxon>
        <taxon>Reticulibacteraceae</taxon>
        <taxon>Reticulibacter</taxon>
    </lineage>
</organism>
<dbReference type="Proteomes" id="UP000597444">
    <property type="component" value="Unassembled WGS sequence"/>
</dbReference>
<evidence type="ECO:0000313" key="1">
    <source>
        <dbReference type="EMBL" id="GHO96258.1"/>
    </source>
</evidence>
<accession>A0A8J3ILU1</accession>
<keyword evidence="2" id="KW-1185">Reference proteome</keyword>
<reference evidence="1" key="1">
    <citation type="submission" date="2020-10" db="EMBL/GenBank/DDBJ databases">
        <title>Taxonomic study of unclassified bacteria belonging to the class Ktedonobacteria.</title>
        <authorList>
            <person name="Yabe S."/>
            <person name="Wang C.M."/>
            <person name="Zheng Y."/>
            <person name="Sakai Y."/>
            <person name="Cavaletti L."/>
            <person name="Monciardini P."/>
            <person name="Donadio S."/>
        </authorList>
    </citation>
    <scope>NUCLEOTIDE SEQUENCE</scope>
    <source>
        <strain evidence="1">ID150040</strain>
    </source>
</reference>
<gene>
    <name evidence="1" type="ORF">KSF_063060</name>
</gene>